<reference evidence="2" key="1">
    <citation type="journal article" date="2019" name="Int. J. Syst. Evol. Microbiol.">
        <title>The Global Catalogue of Microorganisms (GCM) 10K type strain sequencing project: providing services to taxonomists for standard genome sequencing and annotation.</title>
        <authorList>
            <consortium name="The Broad Institute Genomics Platform"/>
            <consortium name="The Broad Institute Genome Sequencing Center for Infectious Disease"/>
            <person name="Wu L."/>
            <person name="Ma J."/>
        </authorList>
    </citation>
    <scope>NUCLEOTIDE SEQUENCE [LARGE SCALE GENOMIC DNA]</scope>
    <source>
        <strain evidence="2">JCM 9091</strain>
    </source>
</reference>
<proteinExistence type="predicted"/>
<organism evidence="1 2">
    <name type="scientific">Streptomyces glomeratus</name>
    <dbReference type="NCBI Taxonomy" id="284452"/>
    <lineage>
        <taxon>Bacteria</taxon>
        <taxon>Bacillati</taxon>
        <taxon>Actinomycetota</taxon>
        <taxon>Actinomycetes</taxon>
        <taxon>Kitasatosporales</taxon>
        <taxon>Streptomycetaceae</taxon>
        <taxon>Streptomyces</taxon>
    </lineage>
</organism>
<dbReference type="Proteomes" id="UP001501532">
    <property type="component" value="Unassembled WGS sequence"/>
</dbReference>
<evidence type="ECO:0000313" key="2">
    <source>
        <dbReference type="Proteomes" id="UP001501532"/>
    </source>
</evidence>
<gene>
    <name evidence="1" type="ORF">GCM10010448_12830</name>
</gene>
<evidence type="ECO:0000313" key="1">
    <source>
        <dbReference type="EMBL" id="GAA3032235.1"/>
    </source>
</evidence>
<name>A0ABP6L490_9ACTN</name>
<sequence>MDITAGGLAEAATVGLGGAAKAVAGAASERDNTAAEVIGRRRPAIFFKTDTDANVPGARR</sequence>
<accession>A0ABP6L490</accession>
<keyword evidence="2" id="KW-1185">Reference proteome</keyword>
<dbReference type="EMBL" id="BAAAUF010000010">
    <property type="protein sequence ID" value="GAA3032235.1"/>
    <property type="molecule type" value="Genomic_DNA"/>
</dbReference>
<comment type="caution">
    <text evidence="1">The sequence shown here is derived from an EMBL/GenBank/DDBJ whole genome shotgun (WGS) entry which is preliminary data.</text>
</comment>
<protein>
    <submittedName>
        <fullName evidence="1">Uncharacterized protein</fullName>
    </submittedName>
</protein>